<evidence type="ECO:0008006" key="5">
    <source>
        <dbReference type="Google" id="ProtNLM"/>
    </source>
</evidence>
<keyword evidence="4" id="KW-1185">Reference proteome</keyword>
<feature type="compositionally biased region" description="Low complexity" evidence="1">
    <location>
        <begin position="61"/>
        <end position="78"/>
    </location>
</feature>
<dbReference type="EMBL" id="CP059399">
    <property type="protein sequence ID" value="QLY31454.1"/>
    <property type="molecule type" value="Genomic_DNA"/>
</dbReference>
<organism evidence="3 4">
    <name type="scientific">Nocardia huaxiensis</name>
    <dbReference type="NCBI Taxonomy" id="2755382"/>
    <lineage>
        <taxon>Bacteria</taxon>
        <taxon>Bacillati</taxon>
        <taxon>Actinomycetota</taxon>
        <taxon>Actinomycetes</taxon>
        <taxon>Mycobacteriales</taxon>
        <taxon>Nocardiaceae</taxon>
        <taxon>Nocardia</taxon>
    </lineage>
</organism>
<dbReference type="RefSeq" id="WP_181582646.1">
    <property type="nucleotide sequence ID" value="NZ_CP059399.1"/>
</dbReference>
<dbReference type="KEGG" id="nhu:H0264_03645"/>
<keyword evidence="2" id="KW-1133">Transmembrane helix</keyword>
<feature type="region of interest" description="Disordered" evidence="1">
    <location>
        <begin position="44"/>
        <end position="95"/>
    </location>
</feature>
<proteinExistence type="predicted"/>
<keyword evidence="2" id="KW-0812">Transmembrane</keyword>
<evidence type="ECO:0000256" key="1">
    <source>
        <dbReference type="SAM" id="MobiDB-lite"/>
    </source>
</evidence>
<protein>
    <recommendedName>
        <fullName evidence="5">DUF4232 domain-containing protein</fullName>
    </recommendedName>
</protein>
<sequence length="221" mass="22985">MLEPNGPLPPEIYWRRRLLAIGVLAVALALVLWIAFAVLRGGGDDNKADGAKTTTSATHKPAGSSSGAPESSGANPSGTSVSASAAPAGQNKQCPDQSLAVKVNPEQPTYKAGEQPVFGIVITNISSATCERDMGSALQQVTVQSLDGQRRMWASTDCYPEGPSDLRTLTAGQQAFFRVTWTGTSSQPSCAGERVPVPAGAYVVTAQLGSVRSNPEPFNIA</sequence>
<name>A0A7D6VBF1_9NOCA</name>
<feature type="transmembrane region" description="Helical" evidence="2">
    <location>
        <begin position="20"/>
        <end position="39"/>
    </location>
</feature>
<keyword evidence="2" id="KW-0472">Membrane</keyword>
<dbReference type="AlphaFoldDB" id="A0A7D6VBF1"/>
<evidence type="ECO:0000313" key="4">
    <source>
        <dbReference type="Proteomes" id="UP000515512"/>
    </source>
</evidence>
<accession>A0A7D6VBF1</accession>
<reference evidence="3 4" key="1">
    <citation type="submission" date="2020-07" db="EMBL/GenBank/DDBJ databases">
        <authorList>
            <person name="Zhuang K."/>
            <person name="Ran Y."/>
        </authorList>
    </citation>
    <scope>NUCLEOTIDE SEQUENCE [LARGE SCALE GENOMIC DNA]</scope>
    <source>
        <strain evidence="3 4">WCH-YHL-001</strain>
    </source>
</reference>
<evidence type="ECO:0000313" key="3">
    <source>
        <dbReference type="EMBL" id="QLY31454.1"/>
    </source>
</evidence>
<gene>
    <name evidence="3" type="ORF">H0264_03645</name>
</gene>
<evidence type="ECO:0000256" key="2">
    <source>
        <dbReference type="SAM" id="Phobius"/>
    </source>
</evidence>
<dbReference type="Proteomes" id="UP000515512">
    <property type="component" value="Chromosome"/>
</dbReference>